<gene>
    <name evidence="2" type="ORF">MICAC_290013</name>
</gene>
<keyword evidence="1" id="KW-1133">Transmembrane helix</keyword>
<proteinExistence type="predicted"/>
<evidence type="ECO:0000256" key="1">
    <source>
        <dbReference type="SAM" id="Phobius"/>
    </source>
</evidence>
<dbReference type="EMBL" id="CAIJ01000212">
    <property type="protein sequence ID" value="CCI02063.1"/>
    <property type="molecule type" value="Genomic_DNA"/>
</dbReference>
<evidence type="ECO:0008006" key="4">
    <source>
        <dbReference type="Google" id="ProtNLM"/>
    </source>
</evidence>
<keyword evidence="1" id="KW-0812">Transmembrane</keyword>
<feature type="transmembrane region" description="Helical" evidence="1">
    <location>
        <begin position="93"/>
        <end position="113"/>
    </location>
</feature>
<accession>I4G2A2</accession>
<evidence type="ECO:0000313" key="2">
    <source>
        <dbReference type="EMBL" id="CCI02063.1"/>
    </source>
</evidence>
<reference evidence="2 3" key="1">
    <citation type="submission" date="2012-04" db="EMBL/GenBank/DDBJ databases">
        <authorList>
            <person name="Genoscope - CEA"/>
        </authorList>
    </citation>
    <scope>NUCLEOTIDE SEQUENCE [LARGE SCALE GENOMIC DNA]</scope>
    <source>
        <strain evidence="2 3">9443</strain>
    </source>
</reference>
<keyword evidence="1" id="KW-0472">Membrane</keyword>
<comment type="caution">
    <text evidence="2">The sequence shown here is derived from an EMBL/GenBank/DDBJ whole genome shotgun (WGS) entry which is preliminary data.</text>
</comment>
<dbReference type="HOGENOM" id="CLU_112431_0_0_3"/>
<sequence length="213" mass="24698">MILKINLIIKKNLTFSFIVNCKTRSSGKIKGKILILLILKAILITLALLLLGDLISTFLYHVPEHVFGKFHAAVHHGKNRNFFHYAVLNRNPLVLFDGFLGALPYFIFIPWFWKISPFGTVIGLILGELHVIWRHVSILEWKTPEPIAQICDRLYITTPERHWLHHRDAMVAYGDIFTFYDRPARAWLSWLTSKKKAIRSLVRDRTNASEQLG</sequence>
<dbReference type="AlphaFoldDB" id="I4G2A2"/>
<evidence type="ECO:0000313" key="3">
    <source>
        <dbReference type="Proteomes" id="UP000003480"/>
    </source>
</evidence>
<dbReference type="Proteomes" id="UP000003480">
    <property type="component" value="Unassembled WGS sequence"/>
</dbReference>
<organism evidence="2 3">
    <name type="scientific">Microcystis aeruginosa PCC 9443</name>
    <dbReference type="NCBI Taxonomy" id="1160281"/>
    <lineage>
        <taxon>Bacteria</taxon>
        <taxon>Bacillati</taxon>
        <taxon>Cyanobacteriota</taxon>
        <taxon>Cyanophyceae</taxon>
        <taxon>Oscillatoriophycideae</taxon>
        <taxon>Chroococcales</taxon>
        <taxon>Microcystaceae</taxon>
        <taxon>Microcystis</taxon>
    </lineage>
</organism>
<feature type="transmembrane region" description="Helical" evidence="1">
    <location>
        <begin position="33"/>
        <end position="60"/>
    </location>
</feature>
<protein>
    <recommendedName>
        <fullName evidence="4">Sterol desaturase</fullName>
    </recommendedName>
</protein>
<name>I4G2A2_MICAE</name>